<evidence type="ECO:0000313" key="3">
    <source>
        <dbReference type="Proteomes" id="UP000309038"/>
    </source>
</evidence>
<sequence length="290" mass="31519">MSLDYFSPQSSSSSAEAQSTPVGTPADGGEGQLISMSTMFYPRAQLDALPPDLVVVSADEVFFYVHLHILSYASVNNFGQLLPIDTKPAARAESLHILKVLEHSVKVNVLLHIIYGISCAQYSPTFETVVGSVDVMKKYGIPVERYGDSGAPLFSLLLSHAPVHPIEAYAVAAGSGLEDLAIAISPHLLSYDMAQLSDELALRMGAVYLRRLVALHDDRMDVLRKLILSPPQPHSQDGSSAVAYCDNAAALRAWAQAAEELAWEARPGMPNLLFARLDESADCIRRHFSR</sequence>
<dbReference type="EMBL" id="SGPJ01000243">
    <property type="protein sequence ID" value="THG96336.1"/>
    <property type="molecule type" value="Genomic_DNA"/>
</dbReference>
<evidence type="ECO:0008006" key="4">
    <source>
        <dbReference type="Google" id="ProtNLM"/>
    </source>
</evidence>
<evidence type="ECO:0000256" key="1">
    <source>
        <dbReference type="SAM" id="MobiDB-lite"/>
    </source>
</evidence>
<accession>A0A4S4KED1</accession>
<gene>
    <name evidence="2" type="ORF">EW026_g5484</name>
</gene>
<organism evidence="2 3">
    <name type="scientific">Hermanssonia centrifuga</name>
    <dbReference type="NCBI Taxonomy" id="98765"/>
    <lineage>
        <taxon>Eukaryota</taxon>
        <taxon>Fungi</taxon>
        <taxon>Dikarya</taxon>
        <taxon>Basidiomycota</taxon>
        <taxon>Agaricomycotina</taxon>
        <taxon>Agaricomycetes</taxon>
        <taxon>Polyporales</taxon>
        <taxon>Meruliaceae</taxon>
        <taxon>Hermanssonia</taxon>
    </lineage>
</organism>
<comment type="caution">
    <text evidence="2">The sequence shown here is derived from an EMBL/GenBank/DDBJ whole genome shotgun (WGS) entry which is preliminary data.</text>
</comment>
<evidence type="ECO:0000313" key="2">
    <source>
        <dbReference type="EMBL" id="THG96336.1"/>
    </source>
</evidence>
<dbReference type="AlphaFoldDB" id="A0A4S4KED1"/>
<feature type="compositionally biased region" description="Low complexity" evidence="1">
    <location>
        <begin position="7"/>
        <end position="19"/>
    </location>
</feature>
<feature type="region of interest" description="Disordered" evidence="1">
    <location>
        <begin position="1"/>
        <end position="28"/>
    </location>
</feature>
<keyword evidence="3" id="KW-1185">Reference proteome</keyword>
<name>A0A4S4KED1_9APHY</name>
<protein>
    <recommendedName>
        <fullName evidence="4">BTB domain-containing protein</fullName>
    </recommendedName>
</protein>
<dbReference type="Proteomes" id="UP000309038">
    <property type="component" value="Unassembled WGS sequence"/>
</dbReference>
<proteinExistence type="predicted"/>
<reference evidence="2 3" key="1">
    <citation type="submission" date="2019-02" db="EMBL/GenBank/DDBJ databases">
        <title>Genome sequencing of the rare red list fungi Phlebia centrifuga.</title>
        <authorList>
            <person name="Buettner E."/>
            <person name="Kellner H."/>
        </authorList>
    </citation>
    <scope>NUCLEOTIDE SEQUENCE [LARGE SCALE GENOMIC DNA]</scope>
    <source>
        <strain evidence="2 3">DSM 108282</strain>
    </source>
</reference>